<evidence type="ECO:0000256" key="10">
    <source>
        <dbReference type="ARBA" id="ARBA00022982"/>
    </source>
</evidence>
<keyword evidence="10" id="KW-0249">Electron transport</keyword>
<protein>
    <recommendedName>
        <fullName evidence="4">nitrite reductase (cytochrome; ammonia-forming)</fullName>
        <ecNumber evidence="4">1.7.2.2</ecNumber>
    </recommendedName>
</protein>
<evidence type="ECO:0000313" key="17">
    <source>
        <dbReference type="Proteomes" id="UP000318288"/>
    </source>
</evidence>
<keyword evidence="14" id="KW-0812">Transmembrane</keyword>
<dbReference type="InterPro" id="IPR036280">
    <property type="entry name" value="Multihaem_cyt_sf"/>
</dbReference>
<dbReference type="Pfam" id="PF14537">
    <property type="entry name" value="Cytochrom_c3_2"/>
    <property type="match status" value="2"/>
</dbReference>
<keyword evidence="11" id="KW-0560">Oxidoreductase</keyword>
<evidence type="ECO:0000256" key="11">
    <source>
        <dbReference type="ARBA" id="ARBA00023002"/>
    </source>
</evidence>
<dbReference type="GO" id="GO:0030288">
    <property type="term" value="C:outer membrane-bounded periplasmic space"/>
    <property type="evidence" value="ECO:0007669"/>
    <property type="project" value="TreeGrafter"/>
</dbReference>
<keyword evidence="5" id="KW-0813">Transport</keyword>
<keyword evidence="8" id="KW-0732">Signal</keyword>
<evidence type="ECO:0000313" key="16">
    <source>
        <dbReference type="EMBL" id="TWU50838.1"/>
    </source>
</evidence>
<dbReference type="EC" id="1.7.2.2" evidence="4"/>
<evidence type="ECO:0000256" key="4">
    <source>
        <dbReference type="ARBA" id="ARBA00011887"/>
    </source>
</evidence>
<proteinExistence type="inferred from homology"/>
<comment type="catalytic activity">
    <reaction evidence="13">
        <text>6 Fe(III)-[cytochrome c] + NH4(+) + 2 H2O = 6 Fe(II)-[cytochrome c] + nitrite + 8 H(+)</text>
        <dbReference type="Rhea" id="RHEA:13089"/>
        <dbReference type="Rhea" id="RHEA-COMP:10350"/>
        <dbReference type="Rhea" id="RHEA-COMP:14399"/>
        <dbReference type="ChEBI" id="CHEBI:15377"/>
        <dbReference type="ChEBI" id="CHEBI:15378"/>
        <dbReference type="ChEBI" id="CHEBI:16301"/>
        <dbReference type="ChEBI" id="CHEBI:28938"/>
        <dbReference type="ChEBI" id="CHEBI:29033"/>
        <dbReference type="ChEBI" id="CHEBI:29034"/>
        <dbReference type="EC" id="1.7.2.2"/>
    </reaction>
</comment>
<keyword evidence="14" id="KW-0472">Membrane</keyword>
<dbReference type="GO" id="GO:0042279">
    <property type="term" value="F:nitrite reductase (cytochrome, ammonia-forming) activity"/>
    <property type="evidence" value="ECO:0007669"/>
    <property type="project" value="UniProtKB-EC"/>
</dbReference>
<feature type="transmembrane region" description="Helical" evidence="14">
    <location>
        <begin position="12"/>
        <end position="32"/>
    </location>
</feature>
<dbReference type="RefSeq" id="WP_146459518.1">
    <property type="nucleotide sequence ID" value="NZ_SJPW01000005.1"/>
</dbReference>
<organism evidence="16 17">
    <name type="scientific">Rubripirellula tenax</name>
    <dbReference type="NCBI Taxonomy" id="2528015"/>
    <lineage>
        <taxon>Bacteria</taxon>
        <taxon>Pseudomonadati</taxon>
        <taxon>Planctomycetota</taxon>
        <taxon>Planctomycetia</taxon>
        <taxon>Pirellulales</taxon>
        <taxon>Pirellulaceae</taxon>
        <taxon>Rubripirellula</taxon>
    </lineage>
</organism>
<dbReference type="PANTHER" id="PTHR30633:SF0">
    <property type="entry name" value="CYTOCHROME C-552"/>
    <property type="match status" value="1"/>
</dbReference>
<evidence type="ECO:0000256" key="8">
    <source>
        <dbReference type="ARBA" id="ARBA00022729"/>
    </source>
</evidence>
<name>A0A5C6EPL5_9BACT</name>
<keyword evidence="7" id="KW-0479">Metal-binding</keyword>
<dbReference type="SUPFAM" id="SSF48695">
    <property type="entry name" value="Multiheme cytochromes"/>
    <property type="match status" value="1"/>
</dbReference>
<dbReference type="InterPro" id="IPR012286">
    <property type="entry name" value="Tetrahaem_cytochrome"/>
</dbReference>
<evidence type="ECO:0000259" key="15">
    <source>
        <dbReference type="Pfam" id="PF14537"/>
    </source>
</evidence>
<feature type="domain" description="Tetrahaem cytochrome" evidence="15">
    <location>
        <begin position="51"/>
        <end position="147"/>
    </location>
</feature>
<evidence type="ECO:0000256" key="12">
    <source>
        <dbReference type="ARBA" id="ARBA00023004"/>
    </source>
</evidence>
<evidence type="ECO:0000256" key="6">
    <source>
        <dbReference type="ARBA" id="ARBA00022617"/>
    </source>
</evidence>
<keyword evidence="14" id="KW-1133">Transmembrane helix</keyword>
<comment type="cofactor">
    <cofactor evidence="1">
        <name>heme c</name>
        <dbReference type="ChEBI" id="CHEBI:61717"/>
    </cofactor>
</comment>
<evidence type="ECO:0000256" key="9">
    <source>
        <dbReference type="ARBA" id="ARBA00022837"/>
    </source>
</evidence>
<dbReference type="OrthoDB" id="234670at2"/>
<keyword evidence="12" id="KW-0408">Iron</keyword>
<dbReference type="GO" id="GO:0019645">
    <property type="term" value="P:anaerobic electron transport chain"/>
    <property type="evidence" value="ECO:0007669"/>
    <property type="project" value="TreeGrafter"/>
</dbReference>
<evidence type="ECO:0000256" key="14">
    <source>
        <dbReference type="SAM" id="Phobius"/>
    </source>
</evidence>
<keyword evidence="6" id="KW-0349">Heme</keyword>
<evidence type="ECO:0000256" key="13">
    <source>
        <dbReference type="ARBA" id="ARBA00049131"/>
    </source>
</evidence>
<dbReference type="EMBL" id="SJPW01000005">
    <property type="protein sequence ID" value="TWU50838.1"/>
    <property type="molecule type" value="Genomic_DNA"/>
</dbReference>
<keyword evidence="9" id="KW-0106">Calcium</keyword>
<comment type="similarity">
    <text evidence="3">Belongs to the cytochrome c-552 family.</text>
</comment>
<evidence type="ECO:0000256" key="5">
    <source>
        <dbReference type="ARBA" id="ARBA00022448"/>
    </source>
</evidence>
<evidence type="ECO:0000256" key="7">
    <source>
        <dbReference type="ARBA" id="ARBA00022723"/>
    </source>
</evidence>
<keyword evidence="17" id="KW-1185">Reference proteome</keyword>
<evidence type="ECO:0000256" key="3">
    <source>
        <dbReference type="ARBA" id="ARBA00009288"/>
    </source>
</evidence>
<dbReference type="Gene3D" id="1.10.1130.10">
    <property type="entry name" value="Flavocytochrome C3, Chain A"/>
    <property type="match status" value="2"/>
</dbReference>
<dbReference type="PANTHER" id="PTHR30633">
    <property type="entry name" value="CYTOCHROME C-552 RESPIRATORY NITRITE REDUCTASE"/>
    <property type="match status" value="1"/>
</dbReference>
<evidence type="ECO:0000256" key="2">
    <source>
        <dbReference type="ARBA" id="ARBA00004196"/>
    </source>
</evidence>
<feature type="domain" description="Tetrahaem cytochrome" evidence="15">
    <location>
        <begin position="243"/>
        <end position="344"/>
    </location>
</feature>
<dbReference type="GO" id="GO:0046872">
    <property type="term" value="F:metal ion binding"/>
    <property type="evidence" value="ECO:0007669"/>
    <property type="project" value="UniProtKB-KW"/>
</dbReference>
<comment type="caution">
    <text evidence="16">The sequence shown here is derived from an EMBL/GenBank/DDBJ whole genome shotgun (WGS) entry which is preliminary data.</text>
</comment>
<dbReference type="AlphaFoldDB" id="A0A5C6EPL5"/>
<sequence length="462" mass="50730">MVKKWFARPTRQWWLWSGINLGLIAYFGYAFVAPPSSVKASLLPGETTHGHYQIELDCNACHSPTTDSAEHSAGNVMTDACNRCHADQLKRVNDTHPAKKFRDPTNAESLSILDAQDCLTCHREHVPEQTASMGLTLPTDYCWHCHDDVGESRPSHAEMKFDSCATAGCHNYHDNLALYEKFLDDHYGEPDHLITAVVPARDFASQWRGGHTHVGPLGIEDSDGPNRASSDPTILTDWFETAHAVAGINCSGCHESRDAAGANTWNDTVEMSVCETCHKPQTDSFQTGKHGMRLAMGMSPMQPSLARLSMHAGASHQNLNCNACHAGHRFDTQYAAVDACQQCHADSHTLAYANSSHAQLWRAEMAGELPAGSGVSCATCHMPRIAGDDGIWVNHDQNAVLRPSESMAREVCGHCHGIEYALSALADPDLAISCYDAPPRDRIRSLGMAHDYFEARRQKSNR</sequence>
<dbReference type="GO" id="GO:0020037">
    <property type="term" value="F:heme binding"/>
    <property type="evidence" value="ECO:0007669"/>
    <property type="project" value="TreeGrafter"/>
</dbReference>
<reference evidence="16 17" key="1">
    <citation type="submission" date="2019-02" db="EMBL/GenBank/DDBJ databases">
        <title>Deep-cultivation of Planctomycetes and their phenomic and genomic characterization uncovers novel biology.</title>
        <authorList>
            <person name="Wiegand S."/>
            <person name="Jogler M."/>
            <person name="Boedeker C."/>
            <person name="Pinto D."/>
            <person name="Vollmers J."/>
            <person name="Rivas-Marin E."/>
            <person name="Kohn T."/>
            <person name="Peeters S.H."/>
            <person name="Heuer A."/>
            <person name="Rast P."/>
            <person name="Oberbeckmann S."/>
            <person name="Bunk B."/>
            <person name="Jeske O."/>
            <person name="Meyerdierks A."/>
            <person name="Storesund J.E."/>
            <person name="Kallscheuer N."/>
            <person name="Luecker S."/>
            <person name="Lage O.M."/>
            <person name="Pohl T."/>
            <person name="Merkel B.J."/>
            <person name="Hornburger P."/>
            <person name="Mueller R.-W."/>
            <person name="Bruemmer F."/>
            <person name="Labrenz M."/>
            <person name="Spormann A.M."/>
            <person name="Op Den Camp H."/>
            <person name="Overmann J."/>
            <person name="Amann R."/>
            <person name="Jetten M.S.M."/>
            <person name="Mascher T."/>
            <person name="Medema M.H."/>
            <person name="Devos D.P."/>
            <person name="Kaster A.-K."/>
            <person name="Ovreas L."/>
            <person name="Rohde M."/>
            <person name="Galperin M.Y."/>
            <person name="Jogler C."/>
        </authorList>
    </citation>
    <scope>NUCLEOTIDE SEQUENCE [LARGE SCALE GENOMIC DNA]</scope>
    <source>
        <strain evidence="16 17">Poly51</strain>
    </source>
</reference>
<comment type="subcellular location">
    <subcellularLocation>
        <location evidence="2">Cell envelope</location>
    </subcellularLocation>
</comment>
<accession>A0A5C6EPL5</accession>
<gene>
    <name evidence="16" type="ORF">Poly51_41310</name>
</gene>
<dbReference type="InterPro" id="IPR003321">
    <property type="entry name" value="Cyt_c552"/>
</dbReference>
<dbReference type="Proteomes" id="UP000318288">
    <property type="component" value="Unassembled WGS sequence"/>
</dbReference>
<evidence type="ECO:0000256" key="1">
    <source>
        <dbReference type="ARBA" id="ARBA00001926"/>
    </source>
</evidence>